<keyword evidence="2" id="KW-1185">Reference proteome</keyword>
<reference evidence="1" key="1">
    <citation type="submission" date="2019-10" db="EMBL/GenBank/DDBJ databases">
        <authorList>
            <consortium name="DOE Joint Genome Institute"/>
            <person name="Kuo A."/>
            <person name="Miyauchi S."/>
            <person name="Kiss E."/>
            <person name="Drula E."/>
            <person name="Kohler A."/>
            <person name="Sanchez-Garcia M."/>
            <person name="Andreopoulos B."/>
            <person name="Barry K.W."/>
            <person name="Bonito G."/>
            <person name="Buee M."/>
            <person name="Carver A."/>
            <person name="Chen C."/>
            <person name="Cichocki N."/>
            <person name="Clum A."/>
            <person name="Culley D."/>
            <person name="Crous P.W."/>
            <person name="Fauchery L."/>
            <person name="Girlanda M."/>
            <person name="Hayes R."/>
            <person name="Keri Z."/>
            <person name="Labutti K."/>
            <person name="Lipzen A."/>
            <person name="Lombard V."/>
            <person name="Magnuson J."/>
            <person name="Maillard F."/>
            <person name="Morin E."/>
            <person name="Murat C."/>
            <person name="Nolan M."/>
            <person name="Ohm R."/>
            <person name="Pangilinan J."/>
            <person name="Pereira M."/>
            <person name="Perotto S."/>
            <person name="Peter M."/>
            <person name="Riley R."/>
            <person name="Sitrit Y."/>
            <person name="Stielow B."/>
            <person name="Szollosi G."/>
            <person name="Zifcakova L."/>
            <person name="Stursova M."/>
            <person name="Spatafora J.W."/>
            <person name="Tedersoo L."/>
            <person name="Vaario L.-M."/>
            <person name="Yamada A."/>
            <person name="Yan M."/>
            <person name="Wang P."/>
            <person name="Xu J."/>
            <person name="Bruns T."/>
            <person name="Baldrian P."/>
            <person name="Vilgalys R."/>
            <person name="Henrissat B."/>
            <person name="Grigoriev I.V."/>
            <person name="Hibbett D."/>
            <person name="Nagy L.G."/>
            <person name="Martin F.M."/>
        </authorList>
    </citation>
    <scope>NUCLEOTIDE SEQUENCE</scope>
    <source>
        <strain evidence="1">P2</strain>
    </source>
</reference>
<name>A0ACB6ZXX0_THEGA</name>
<dbReference type="EMBL" id="MU117961">
    <property type="protein sequence ID" value="KAF9654328.1"/>
    <property type="molecule type" value="Genomic_DNA"/>
</dbReference>
<proteinExistence type="predicted"/>
<gene>
    <name evidence="1" type="ORF">BDM02DRAFT_128927</name>
</gene>
<dbReference type="Proteomes" id="UP000886501">
    <property type="component" value="Unassembled WGS sequence"/>
</dbReference>
<organism evidence="1 2">
    <name type="scientific">Thelephora ganbajun</name>
    <name type="common">Ganba fungus</name>
    <dbReference type="NCBI Taxonomy" id="370292"/>
    <lineage>
        <taxon>Eukaryota</taxon>
        <taxon>Fungi</taxon>
        <taxon>Dikarya</taxon>
        <taxon>Basidiomycota</taxon>
        <taxon>Agaricomycotina</taxon>
        <taxon>Agaricomycetes</taxon>
        <taxon>Thelephorales</taxon>
        <taxon>Thelephoraceae</taxon>
        <taxon>Thelephora</taxon>
    </lineage>
</organism>
<protein>
    <submittedName>
        <fullName evidence="1">RNI-like protein</fullName>
    </submittedName>
</protein>
<evidence type="ECO:0000313" key="2">
    <source>
        <dbReference type="Proteomes" id="UP000886501"/>
    </source>
</evidence>
<accession>A0ACB6ZXX0</accession>
<evidence type="ECO:0000313" key="1">
    <source>
        <dbReference type="EMBL" id="KAF9654328.1"/>
    </source>
</evidence>
<sequence length="511" mass="55750">MSSSQARPTKRQRAFGAPTEDDDPTARLSQGQYKNAVSTRSVGGPLPTLATYCARAFVRHIGKLSADQNAWEAVLGWLKLIPEPLVPKLFAMLKTAHPTLLRSEFIVCNFMRGRSLSLTGDLPGVGPHTIQSISRMSPSLIELRLNGFSKISDEILSSTISSLPLLELLDVSECSKVGILTVEEIKSHCLNLLSLDLSHTSVTPVSLAGVLQNCRKLETLKVAGIKNWTDATFEKLTAVLAGVPLPNIRKLKFSQLQLFDGSIAPFLDLCRNLRSLDVSFTFIKNPHKYLVLEENVGANLEKLDMSCTPLTSSSLLAMVKHLSGLRKVVLGAMGSTGSTAGWTSATMTNETLDKLTTTFMGFQRLETVSLVGNVKLGFSSTRSFRNFIAEVGRRCKKLNMSSLSHLKSSDLEPLFPSEFDPSTSPLQVLILNNTGIGDDAAPFIGSCEELETLGVASTKFTTSGIFAIIELCKKLQNLDVTSCRQIPILDRRRMFEGGRYLANPLPILTCL</sequence>
<reference evidence="1" key="2">
    <citation type="journal article" date="2020" name="Nat. Commun.">
        <title>Large-scale genome sequencing of mycorrhizal fungi provides insights into the early evolution of symbiotic traits.</title>
        <authorList>
            <person name="Miyauchi S."/>
            <person name="Kiss E."/>
            <person name="Kuo A."/>
            <person name="Drula E."/>
            <person name="Kohler A."/>
            <person name="Sanchez-Garcia M."/>
            <person name="Morin E."/>
            <person name="Andreopoulos B."/>
            <person name="Barry K.W."/>
            <person name="Bonito G."/>
            <person name="Buee M."/>
            <person name="Carver A."/>
            <person name="Chen C."/>
            <person name="Cichocki N."/>
            <person name="Clum A."/>
            <person name="Culley D."/>
            <person name="Crous P.W."/>
            <person name="Fauchery L."/>
            <person name="Girlanda M."/>
            <person name="Hayes R.D."/>
            <person name="Keri Z."/>
            <person name="LaButti K."/>
            <person name="Lipzen A."/>
            <person name="Lombard V."/>
            <person name="Magnuson J."/>
            <person name="Maillard F."/>
            <person name="Murat C."/>
            <person name="Nolan M."/>
            <person name="Ohm R.A."/>
            <person name="Pangilinan J."/>
            <person name="Pereira M.F."/>
            <person name="Perotto S."/>
            <person name="Peter M."/>
            <person name="Pfister S."/>
            <person name="Riley R."/>
            <person name="Sitrit Y."/>
            <person name="Stielow J.B."/>
            <person name="Szollosi G."/>
            <person name="Zifcakova L."/>
            <person name="Stursova M."/>
            <person name="Spatafora J.W."/>
            <person name="Tedersoo L."/>
            <person name="Vaario L.M."/>
            <person name="Yamada A."/>
            <person name="Yan M."/>
            <person name="Wang P."/>
            <person name="Xu J."/>
            <person name="Bruns T."/>
            <person name="Baldrian P."/>
            <person name="Vilgalys R."/>
            <person name="Dunand C."/>
            <person name="Henrissat B."/>
            <person name="Grigoriev I.V."/>
            <person name="Hibbett D."/>
            <person name="Nagy L.G."/>
            <person name="Martin F.M."/>
        </authorList>
    </citation>
    <scope>NUCLEOTIDE SEQUENCE</scope>
    <source>
        <strain evidence="1">P2</strain>
    </source>
</reference>
<comment type="caution">
    <text evidence="1">The sequence shown here is derived from an EMBL/GenBank/DDBJ whole genome shotgun (WGS) entry which is preliminary data.</text>
</comment>